<feature type="domain" description="O-antigen ligase-related" evidence="6">
    <location>
        <begin position="192"/>
        <end position="333"/>
    </location>
</feature>
<comment type="subcellular location">
    <subcellularLocation>
        <location evidence="1">Membrane</location>
        <topology evidence="1">Multi-pass membrane protein</topology>
    </subcellularLocation>
</comment>
<evidence type="ECO:0000256" key="5">
    <source>
        <dbReference type="SAM" id="Phobius"/>
    </source>
</evidence>
<reference evidence="7 8" key="1">
    <citation type="submission" date="2021-04" db="EMBL/GenBank/DDBJ databases">
        <title>Genomics, taxonomy and metabolism of representatives of sulfur bacteria of the genus Thiothrix: Thiothrix fructosivorans QT, Thiothrix unzii A1T and three new species, Thiothrix subterranea sp. nov., Thiothrix litoralis sp. nov. and 'Candidatus Thiothrix anitrata' sp. nov.</title>
        <authorList>
            <person name="Ravin N.V."/>
            <person name="Smolyakov D."/>
            <person name="Rudenko T.S."/>
            <person name="Mardanov A.V."/>
            <person name="Beletsky A.V."/>
            <person name="Markov N.D."/>
            <person name="Fomenkov A.I."/>
            <person name="Roberts R.J."/>
            <person name="Karnachuk O.V."/>
            <person name="Novikov A."/>
            <person name="Grabovich M.Y."/>
        </authorList>
    </citation>
    <scope>NUCLEOTIDE SEQUENCE [LARGE SCALE GENOMIC DNA]</scope>
    <source>
        <strain evidence="7 8">AS</strain>
    </source>
</reference>
<feature type="transmembrane region" description="Helical" evidence="5">
    <location>
        <begin position="234"/>
        <end position="256"/>
    </location>
</feature>
<feature type="transmembrane region" description="Helical" evidence="5">
    <location>
        <begin position="325"/>
        <end position="345"/>
    </location>
</feature>
<dbReference type="RefSeq" id="WP_210222446.1">
    <property type="nucleotide sequence ID" value="NZ_CP072801.1"/>
</dbReference>
<keyword evidence="8" id="KW-1185">Reference proteome</keyword>
<protein>
    <submittedName>
        <fullName evidence="7">O-antigen ligase family protein</fullName>
    </submittedName>
</protein>
<dbReference type="PANTHER" id="PTHR37422">
    <property type="entry name" value="TEICHURONIC ACID BIOSYNTHESIS PROTEIN TUAE"/>
    <property type="match status" value="1"/>
</dbReference>
<dbReference type="Proteomes" id="UP000672039">
    <property type="component" value="Chromosome"/>
</dbReference>
<name>A0ABX7WUD4_9GAMM</name>
<dbReference type="InterPro" id="IPR007016">
    <property type="entry name" value="O-antigen_ligase-rel_domated"/>
</dbReference>
<gene>
    <name evidence="7" type="ORF">J9253_19180</name>
</gene>
<evidence type="ECO:0000256" key="3">
    <source>
        <dbReference type="ARBA" id="ARBA00022989"/>
    </source>
</evidence>
<dbReference type="GO" id="GO:0016874">
    <property type="term" value="F:ligase activity"/>
    <property type="evidence" value="ECO:0007669"/>
    <property type="project" value="UniProtKB-KW"/>
</dbReference>
<keyword evidence="7" id="KW-0436">Ligase</keyword>
<accession>A0ABX7WUD4</accession>
<feature type="transmembrane region" description="Helical" evidence="5">
    <location>
        <begin position="90"/>
        <end position="107"/>
    </location>
</feature>
<feature type="transmembrane region" description="Helical" evidence="5">
    <location>
        <begin position="159"/>
        <end position="178"/>
    </location>
</feature>
<feature type="transmembrane region" description="Helical" evidence="5">
    <location>
        <begin position="385"/>
        <end position="403"/>
    </location>
</feature>
<dbReference type="EMBL" id="CP072801">
    <property type="protein sequence ID" value="QTR46078.1"/>
    <property type="molecule type" value="Genomic_DNA"/>
</dbReference>
<evidence type="ECO:0000256" key="4">
    <source>
        <dbReference type="ARBA" id="ARBA00023136"/>
    </source>
</evidence>
<evidence type="ECO:0000256" key="2">
    <source>
        <dbReference type="ARBA" id="ARBA00022692"/>
    </source>
</evidence>
<feature type="transmembrane region" description="Helical" evidence="5">
    <location>
        <begin position="415"/>
        <end position="435"/>
    </location>
</feature>
<feature type="transmembrane region" description="Helical" evidence="5">
    <location>
        <begin position="357"/>
        <end position="379"/>
    </location>
</feature>
<organism evidence="7 8">
    <name type="scientific">Thiothrix litoralis</name>
    <dbReference type="NCBI Taxonomy" id="2891210"/>
    <lineage>
        <taxon>Bacteria</taxon>
        <taxon>Pseudomonadati</taxon>
        <taxon>Pseudomonadota</taxon>
        <taxon>Gammaproteobacteria</taxon>
        <taxon>Thiotrichales</taxon>
        <taxon>Thiotrichaceae</taxon>
        <taxon>Thiothrix</taxon>
    </lineage>
</organism>
<feature type="transmembrane region" description="Helical" evidence="5">
    <location>
        <begin position="42"/>
        <end position="61"/>
    </location>
</feature>
<evidence type="ECO:0000259" key="6">
    <source>
        <dbReference type="Pfam" id="PF04932"/>
    </source>
</evidence>
<feature type="transmembrane region" description="Helical" evidence="5">
    <location>
        <begin position="119"/>
        <end position="139"/>
    </location>
</feature>
<feature type="transmembrane region" description="Helical" evidence="5">
    <location>
        <begin position="185"/>
        <end position="202"/>
    </location>
</feature>
<dbReference type="InterPro" id="IPR051533">
    <property type="entry name" value="WaaL-like"/>
</dbReference>
<evidence type="ECO:0000313" key="8">
    <source>
        <dbReference type="Proteomes" id="UP000672039"/>
    </source>
</evidence>
<dbReference type="PANTHER" id="PTHR37422:SF13">
    <property type="entry name" value="LIPOPOLYSACCHARIDE BIOSYNTHESIS PROTEIN PA4999-RELATED"/>
    <property type="match status" value="1"/>
</dbReference>
<keyword evidence="2 5" id="KW-0812">Transmembrane</keyword>
<proteinExistence type="predicted"/>
<sequence length="478" mass="53651">MKINSIDIDNNKKSIALFFLLLITSLAPFSMATSFHDSQRLIATLVITIILIIRLVADTIFSKETLRFIFTILAWGAYVSTQSLAYEWSLVEVSLFFSVSLTILVIFKTPSLWLLTKLALIFTAIQLVYIVADYINYALTLAISEKLNVWEIIDGFSNIRFYAQFLSWTLPFLIGFVSTQEKPNFQKFITAIIILSWTLALVSGTRAFILGMTFSLLSVFIITPNLWRRYATWTLLTGLAGIIGYIMLVLILPNVFGLDNNAALNSTIDRDFTNSSGRIRIWIDTLNVAMSHPYTGIGPMMTAMEGILGKVAHPHNFLLQLMAEWGIPFTVGFMALTIYLSLKWRKLISENPAEREILALPVTAAISSAIAAGLVDGVMVMPVSLLYMTIIFGFGAALWRAWTPQVQRFRLPIELSSLLLIPVLSLAIITTIQWINIAQSNQGLSSAFTPRFWLNGKISQDNEFLNPTQTKRHNVVLR</sequence>
<dbReference type="Pfam" id="PF04932">
    <property type="entry name" value="Wzy_C"/>
    <property type="match status" value="1"/>
</dbReference>
<evidence type="ECO:0000256" key="1">
    <source>
        <dbReference type="ARBA" id="ARBA00004141"/>
    </source>
</evidence>
<keyword evidence="3 5" id="KW-1133">Transmembrane helix</keyword>
<keyword evidence="4 5" id="KW-0472">Membrane</keyword>
<evidence type="ECO:0000313" key="7">
    <source>
        <dbReference type="EMBL" id="QTR46078.1"/>
    </source>
</evidence>